<gene>
    <name evidence="1" type="ORF">OBO34_21155</name>
</gene>
<dbReference type="RefSeq" id="WP_269478822.1">
    <property type="nucleotide sequence ID" value="NZ_JAOSHN010000014.1"/>
</dbReference>
<sequence>MDKELKMLLDLLMQGGEAAKRKTIGLDCIVFAQMRMEDDGINAEVGIGKLANDAFEREFGGAYTEALDRTVKQLRDTLQGFADELDRIGMKKASADAGTSEADA</sequence>
<name>A0A9J6QZF0_9FIRM</name>
<dbReference type="EMBL" id="JAOSHN010000014">
    <property type="protein sequence ID" value="MCU7380826.1"/>
    <property type="molecule type" value="Genomic_DNA"/>
</dbReference>
<dbReference type="AlphaFoldDB" id="A0A9J6QZF0"/>
<dbReference type="Proteomes" id="UP001065549">
    <property type="component" value="Unassembled WGS sequence"/>
</dbReference>
<reference evidence="1" key="1">
    <citation type="submission" date="2022-09" db="EMBL/GenBank/DDBJ databases">
        <title>Culturomic study of gut microbiota in children with autism spectrum disorder.</title>
        <authorList>
            <person name="Efimov B.A."/>
            <person name="Chaplin A.V."/>
            <person name="Sokolova S.R."/>
            <person name="Pikina A.P."/>
            <person name="Korzhanova M."/>
            <person name="Belova V."/>
            <person name="Korostin D."/>
        </authorList>
    </citation>
    <scope>NUCLEOTIDE SEQUENCE</scope>
    <source>
        <strain evidence="1">ASD5510</strain>
    </source>
</reference>
<evidence type="ECO:0000313" key="2">
    <source>
        <dbReference type="Proteomes" id="UP001065549"/>
    </source>
</evidence>
<accession>A0A9J6QZF0</accession>
<keyword evidence="2" id="KW-1185">Reference proteome</keyword>
<evidence type="ECO:0000313" key="1">
    <source>
        <dbReference type="EMBL" id="MCU7380826.1"/>
    </source>
</evidence>
<organism evidence="1 2">
    <name type="scientific">Hominibacterium faecale</name>
    <dbReference type="NCBI Taxonomy" id="2839743"/>
    <lineage>
        <taxon>Bacteria</taxon>
        <taxon>Bacillati</taxon>
        <taxon>Bacillota</taxon>
        <taxon>Clostridia</taxon>
        <taxon>Peptostreptococcales</taxon>
        <taxon>Anaerovoracaceae</taxon>
        <taxon>Hominibacterium</taxon>
    </lineage>
</organism>
<proteinExistence type="predicted"/>
<comment type="caution">
    <text evidence="1">The sequence shown here is derived from an EMBL/GenBank/DDBJ whole genome shotgun (WGS) entry which is preliminary data.</text>
</comment>
<protein>
    <submittedName>
        <fullName evidence="1">Uncharacterized protein</fullName>
    </submittedName>
</protein>